<comment type="cofactor">
    <cofactor evidence="1">
        <name>pyridoxal 5'-phosphate</name>
        <dbReference type="ChEBI" id="CHEBI:597326"/>
    </cofactor>
</comment>
<dbReference type="GO" id="GO:0030170">
    <property type="term" value="F:pyridoxal phosphate binding"/>
    <property type="evidence" value="ECO:0007669"/>
    <property type="project" value="InterPro"/>
</dbReference>
<sequence length="440" mass="47823">MSEETHSKSRSLYAEAIKVLPGGVSRNMICRKPHPDYATAGTGCHVTDIDGTVRIDFANNTASLIHGHAHPAIVSAVTEQLQRGTAFSMATESELRFAQHLCSRNQSFEKIRFMNSGTEAVMAMIKAARAITGRPKIAKSEGAYHGTYDYAEVSQKSKPENWGLADSPASVPLARGTPQRALEDVVIVPFNNVDQTIDLLNQHKDELACVMIDPLPHRAGLVPATPEFMEAIRAWTTENGALFALDEVISFRMGYGGACDWYPNVQPDLTSLGKIIGGGFPVGALAGKDEFMACLDPTKDRLPFPFSGTFSANPITMTGGLVAMERFDRAAVEQLNLLGNYARKEIEAAIHSTGTEACVTGAGSMFRVYLKSKTPTEYRSAWQDADEVQKINFLVDHLYHHGFMMIGTCSAALSTVLGKDEVDQLVESLAAGFQKLKSQT</sequence>
<evidence type="ECO:0000256" key="2">
    <source>
        <dbReference type="ARBA" id="ARBA00022898"/>
    </source>
</evidence>
<dbReference type="CDD" id="cd00610">
    <property type="entry name" value="OAT_like"/>
    <property type="match status" value="1"/>
</dbReference>
<dbReference type="PANTHER" id="PTHR43713:SF3">
    <property type="entry name" value="GLUTAMATE-1-SEMIALDEHYDE 2,1-AMINOMUTASE 1, CHLOROPLASTIC-RELATED"/>
    <property type="match status" value="1"/>
</dbReference>
<dbReference type="KEGG" id="mff:MFFC18_36200"/>
<dbReference type="STRING" id="980251.GCA_001642875_04332"/>
<dbReference type="GO" id="GO:0008483">
    <property type="term" value="F:transaminase activity"/>
    <property type="evidence" value="ECO:0007669"/>
    <property type="project" value="InterPro"/>
</dbReference>
<protein>
    <submittedName>
        <fullName evidence="4">Glutamate-1-semialdehyde 2,1-aminomutase 1</fullName>
        <ecNumber evidence="4">5.4.3.8</ecNumber>
    </submittedName>
</protein>
<keyword evidence="2 3" id="KW-0663">Pyridoxal phosphate</keyword>
<accession>A0A5B9PE00</accession>
<dbReference type="GO" id="GO:0042286">
    <property type="term" value="F:glutamate-1-semialdehyde 2,1-aminomutase activity"/>
    <property type="evidence" value="ECO:0007669"/>
    <property type="project" value="UniProtKB-EC"/>
</dbReference>
<dbReference type="InterPro" id="IPR005814">
    <property type="entry name" value="Aminotrans_3"/>
</dbReference>
<evidence type="ECO:0000313" key="5">
    <source>
        <dbReference type="Proteomes" id="UP000322214"/>
    </source>
</evidence>
<dbReference type="InterPro" id="IPR015421">
    <property type="entry name" value="PyrdxlP-dep_Trfase_major"/>
</dbReference>
<dbReference type="SUPFAM" id="SSF53383">
    <property type="entry name" value="PLP-dependent transferases"/>
    <property type="match status" value="1"/>
</dbReference>
<proteinExistence type="inferred from homology"/>
<reference evidence="4 5" key="1">
    <citation type="submission" date="2019-08" db="EMBL/GenBank/DDBJ databases">
        <title>Deep-cultivation of Planctomycetes and their phenomic and genomic characterization uncovers novel biology.</title>
        <authorList>
            <person name="Wiegand S."/>
            <person name="Jogler M."/>
            <person name="Boedeker C."/>
            <person name="Pinto D."/>
            <person name="Vollmers J."/>
            <person name="Rivas-Marin E."/>
            <person name="Kohn T."/>
            <person name="Peeters S.H."/>
            <person name="Heuer A."/>
            <person name="Rast P."/>
            <person name="Oberbeckmann S."/>
            <person name="Bunk B."/>
            <person name="Jeske O."/>
            <person name="Meyerdierks A."/>
            <person name="Storesund J.E."/>
            <person name="Kallscheuer N."/>
            <person name="Luecker S."/>
            <person name="Lage O.M."/>
            <person name="Pohl T."/>
            <person name="Merkel B.J."/>
            <person name="Hornburger P."/>
            <person name="Mueller R.-W."/>
            <person name="Bruemmer F."/>
            <person name="Labrenz M."/>
            <person name="Spormann A.M."/>
            <person name="Op den Camp H."/>
            <person name="Overmann J."/>
            <person name="Amann R."/>
            <person name="Jetten M.S.M."/>
            <person name="Mascher T."/>
            <person name="Medema M.H."/>
            <person name="Devos D.P."/>
            <person name="Kaster A.-K."/>
            <person name="Ovreas L."/>
            <person name="Rohde M."/>
            <person name="Galperin M.Y."/>
            <person name="Jogler C."/>
        </authorList>
    </citation>
    <scope>NUCLEOTIDE SEQUENCE [LARGE SCALE GENOMIC DNA]</scope>
    <source>
        <strain evidence="4 5">FC18</strain>
    </source>
</reference>
<dbReference type="AlphaFoldDB" id="A0A5B9PE00"/>
<dbReference type="Gene3D" id="3.40.640.10">
    <property type="entry name" value="Type I PLP-dependent aspartate aminotransferase-like (Major domain)"/>
    <property type="match status" value="1"/>
</dbReference>
<evidence type="ECO:0000256" key="1">
    <source>
        <dbReference type="ARBA" id="ARBA00001933"/>
    </source>
</evidence>
<dbReference type="InterPro" id="IPR015424">
    <property type="entry name" value="PyrdxlP-dep_Trfase"/>
</dbReference>
<keyword evidence="5" id="KW-1185">Reference proteome</keyword>
<dbReference type="EMBL" id="CP042912">
    <property type="protein sequence ID" value="QEG23719.1"/>
    <property type="molecule type" value="Genomic_DNA"/>
</dbReference>
<gene>
    <name evidence="4" type="primary">hemL1</name>
    <name evidence="4" type="ORF">MFFC18_36200</name>
</gene>
<evidence type="ECO:0000313" key="4">
    <source>
        <dbReference type="EMBL" id="QEG23719.1"/>
    </source>
</evidence>
<dbReference type="PANTHER" id="PTHR43713">
    <property type="entry name" value="GLUTAMATE-1-SEMIALDEHYDE 2,1-AMINOMUTASE"/>
    <property type="match status" value="1"/>
</dbReference>
<dbReference type="Gene3D" id="3.90.1150.10">
    <property type="entry name" value="Aspartate Aminotransferase, domain 1"/>
    <property type="match status" value="1"/>
</dbReference>
<organism evidence="4 5">
    <name type="scientific">Mariniblastus fucicola</name>
    <dbReference type="NCBI Taxonomy" id="980251"/>
    <lineage>
        <taxon>Bacteria</taxon>
        <taxon>Pseudomonadati</taxon>
        <taxon>Planctomycetota</taxon>
        <taxon>Planctomycetia</taxon>
        <taxon>Pirellulales</taxon>
        <taxon>Pirellulaceae</taxon>
        <taxon>Mariniblastus</taxon>
    </lineage>
</organism>
<dbReference type="Pfam" id="PF00202">
    <property type="entry name" value="Aminotran_3"/>
    <property type="match status" value="1"/>
</dbReference>
<dbReference type="Proteomes" id="UP000322214">
    <property type="component" value="Chromosome"/>
</dbReference>
<evidence type="ECO:0000256" key="3">
    <source>
        <dbReference type="RuleBase" id="RU003560"/>
    </source>
</evidence>
<dbReference type="OrthoDB" id="9801834at2"/>
<name>A0A5B9PE00_9BACT</name>
<dbReference type="RefSeq" id="WP_075086176.1">
    <property type="nucleotide sequence ID" value="NZ_CP042912.1"/>
</dbReference>
<keyword evidence="4" id="KW-0413">Isomerase</keyword>
<dbReference type="EC" id="5.4.3.8" evidence="4"/>
<comment type="similarity">
    <text evidence="3">Belongs to the class-III pyridoxal-phosphate-dependent aminotransferase family.</text>
</comment>
<dbReference type="InterPro" id="IPR015422">
    <property type="entry name" value="PyrdxlP-dep_Trfase_small"/>
</dbReference>